<protein>
    <submittedName>
        <fullName evidence="2">Sodium channel protein type 5 subunit alpha isoform X6</fullName>
    </submittedName>
</protein>
<accession>A0AC58NU55</accession>
<evidence type="ECO:0000313" key="2">
    <source>
        <dbReference type="RefSeq" id="XP_074201323.1"/>
    </source>
</evidence>
<keyword evidence="2" id="KW-0813">Transport</keyword>
<dbReference type="RefSeq" id="XP_074201323.1">
    <property type="nucleotide sequence ID" value="XM_074345222.1"/>
</dbReference>
<name>A0AC58NU55_CAMBA</name>
<evidence type="ECO:0000313" key="1">
    <source>
        <dbReference type="Proteomes" id="UP001732780"/>
    </source>
</evidence>
<proteinExistence type="predicted"/>
<keyword evidence="2" id="KW-0407">Ion channel</keyword>
<keyword evidence="1" id="KW-1185">Reference proteome</keyword>
<organism evidence="1 2">
    <name type="scientific">Camelus bactrianus</name>
    <name type="common">Bactrian camel</name>
    <dbReference type="NCBI Taxonomy" id="9837"/>
    <lineage>
        <taxon>Eukaryota</taxon>
        <taxon>Metazoa</taxon>
        <taxon>Chordata</taxon>
        <taxon>Craniata</taxon>
        <taxon>Vertebrata</taxon>
        <taxon>Euteleostomi</taxon>
        <taxon>Mammalia</taxon>
        <taxon>Eutheria</taxon>
        <taxon>Laurasiatheria</taxon>
        <taxon>Artiodactyla</taxon>
        <taxon>Tylopoda</taxon>
        <taxon>Camelidae</taxon>
        <taxon>Camelus</taxon>
    </lineage>
</organism>
<keyword evidence="2" id="KW-0406">Ion transport</keyword>
<sequence>MADFLLPRGTSSFRRFTRESLAAIEKRMAEKQARGSATSQESRDGLPEEEAPGPQLDLQASKKLPDLYGNPPRELIGEPLEDLDPFYSTQKTFIVLNKGKTIFRFSATNALYVLSPFHPIRRVAVKILVHSFFNMLIMCTILTNCVFMAQHDPPPWTKYVEYTFTAIYTFESLVKILARGFCLHAFTFLRDPWNWLDFSVIIMAYTTEFVDLGNVSALRTFRVLRALKTISVISGLKTIVGALIQSVKKLADVMVLTVFCLSVFALIGLQLFMGNLRHKCVRNFTMLNGTNGSVEADGLVWESLDLYLNNPENYLLKNGTSDVLLCGNSSDAGTCPEGYRCLKAGENPDHGYTSFDSFAWAFLALFRLMTQDCWERLYQQTLRSAGKIYMIFFMLVIFLGSFYLVNLILAVVAMAYEEQNQATIAETEEKEKRFQEAMEMLKKEHEALAIRGVDTVSRSSLEMSPLAPVTTHERRSKRRKRMSSGTEECGEDRFPKSDSEDGPRAVNRLSITHGLSRTSLKPRSSRGSIFTFRRRDLGSETDFADDENSTAGDSESHRTSLLVPWPLRWPSAQGQPSPGTSTLGHVLNGKRNSTVDCNGVVSLLGVGDPEATSPGSRLLRPMMLERPLDTTTPSEEPGRPQMLTPQAPCADGFEEPAERQRALSAVSALTSVLEELEESHRKCPPCWTRFAQRYLIWECCPLWMSIKQKVKFMVMDPFADLTITMCIVLNTLFMALEHYNMTTEFEEMLQVGNLVFTGIFTAEMTFKIIALDPYYYFQEGWNIFDSIIVILSLMELGLSRMGNLSVLRSFRLLRVFKLAKSWPTLNTLIKIIGNSVGALGNLTLVLAIIVFIFAVVGMQLFGKNYSELRHRISDSGLLPRWHMMDFFHAFLIIFRILCGEWIETMWDCMEVSGQSLCLLVFLLVMVIGNLVVLNLFLALLLSSFSADNLTAPDEDGELNNLQLALARIQRALRFIKRTTWDFCCGLLQRRPQKPAALATQGQLPSCVATSSPQPLPGTEKAPPAHKETRFEEGQRPGQGTPEDPEPVCVPIAVAESDTDDQEEDEENSLSTGEESSKQMPEDSYSEGSTADMTNTADLLEQIPDLGEDVKDPEDCFTEGCVRRCPCCTVDTTQSPGKVWWRLRKTCYRIVEHSWFETFIIFMILLSSGALAFEDIYLEERKTIKVLLEYADKMFTYVFVLEMLLKWVAYGFKKYFTNAWCWLDFLIVDVSLISLVANALGFAEMGPIKSLRTLRALRPLRALSRFEGMRVVVNALVGAIPSIMNVLLVCLIFWLIFSIMGVNLFAGKFGRCINQTEGDLPLNYTIVNNKSDCESFNMTGELYWTKVKVNFDNVGAGYLALLQVATFKGWMDIMYAAVDSRGYEEQPQWEYNLYMYIYFVIFIIFGSFFTLNLFIGVIIDNFNQQKKKIRGQDIFMTEEQKKYYNAMKKLGSKKPQKPIPRPLNKYQGFIFDIVTKQAFDVTIMFLICLNMVTMMVETDDQSPEKVNILAKINLLFVAIFTGECIFKMAALRHYYFTNSWNIFDFVVVILSIVGTVLSDIIQKYFFSPTLFRVIRLARIGRILRLIRGAKGIRTLLFALMMSLPALFNIGLLLFLVMFIYSIFGMANFAYVKWEAGIDDMFNFQTFANSMLCLFQITTSAGWDGLLSPILNTGPPYCDPNLPNSNGSRGNCGSPAVGILFFTTYIIISFLIVVNMYIAIILENFSVATEESTEPLSEDDFDMFYEIWEKFDPEATQFIEYSALSDFADALSEPLRIAKPNKISLINMDLPMVSGDRIHCMDILFAFTKRVLGESGEMDALKIQMEEKFMAANPSKISYEPITTTLRRKHEEVSATIIQRAFRRHLLQRSLKHASFLYRQQMGSSGVSEEDAPEQEGLIAYMMNENYSQRHGPPSSSSISSTSFPPSYDSVTRATSDNLQVRGSDYSRSEDLPDFPPSPNRDRESVV</sequence>
<reference evidence="2" key="1">
    <citation type="submission" date="2025-08" db="UniProtKB">
        <authorList>
            <consortium name="RefSeq"/>
        </authorList>
    </citation>
    <scope>IDENTIFICATION</scope>
    <source>
        <tissue evidence="2">Blood</tissue>
    </source>
</reference>
<dbReference type="Proteomes" id="UP001732780">
    <property type="component" value="Chromosome 17"/>
</dbReference>
<gene>
    <name evidence="2" type="primary">SCN5A</name>
</gene>